<keyword evidence="5 8" id="KW-1133">Transmembrane helix</keyword>
<dbReference type="PANTHER" id="PTHR43163:SF6">
    <property type="entry name" value="DIPEPTIDE TRANSPORT SYSTEM PERMEASE PROTEIN DPPB-RELATED"/>
    <property type="match status" value="1"/>
</dbReference>
<feature type="transmembrane region" description="Helical" evidence="8">
    <location>
        <begin position="9"/>
        <end position="26"/>
    </location>
</feature>
<keyword evidence="3" id="KW-1003">Cell membrane</keyword>
<feature type="transmembrane region" description="Helical" evidence="8">
    <location>
        <begin position="305"/>
        <end position="327"/>
    </location>
</feature>
<keyword evidence="2 8" id="KW-0813">Transport</keyword>
<feature type="transmembrane region" description="Helical" evidence="8">
    <location>
        <begin position="263"/>
        <end position="285"/>
    </location>
</feature>
<evidence type="ECO:0000256" key="2">
    <source>
        <dbReference type="ARBA" id="ARBA00022448"/>
    </source>
</evidence>
<sequence length="343" mass="38230">MWRYFFRRVNLFFATTLVMMAVLFYATHQFPVDESYALSGISNPSAEQLEHISDEFKLNSNSVVQFLAYVEQRFSGNMGMSINSQQPVFEELKTVLPASFELSLVAGLIALFLGVPIGVIAALSSNKFVQWSILGLTLTGYSIPVFWLGLTLSLWFGVNLGWLPISGQINLLYQIKPITGFMLIDTLLSDSSYRIPAFVDALMHLILPAITLAVLPFTLIVRITRQAMLQVMNQTYIRAAEARGLHTFTIIIKHALPNAMIPVLKSIGIMLGTFACYGIIVEVIFSWPGVGSWLVSGIYQRDYTVIQAGILSVSLLIIFLSILIEFIHTAINPMSKKELYATN</sequence>
<dbReference type="PANTHER" id="PTHR43163">
    <property type="entry name" value="DIPEPTIDE TRANSPORT SYSTEM PERMEASE PROTEIN DPPB-RELATED"/>
    <property type="match status" value="1"/>
</dbReference>
<feature type="transmembrane region" description="Helical" evidence="8">
    <location>
        <begin position="201"/>
        <end position="223"/>
    </location>
</feature>
<keyword evidence="4 8" id="KW-0812">Transmembrane</keyword>
<name>A0A9X1ZMZ6_9GAMM</name>
<dbReference type="Pfam" id="PF00528">
    <property type="entry name" value="BPD_transp_1"/>
    <property type="match status" value="1"/>
</dbReference>
<protein>
    <submittedName>
        <fullName evidence="10">ABC transporter permease subunit</fullName>
    </submittedName>
</protein>
<dbReference type="InterPro" id="IPR000515">
    <property type="entry name" value="MetI-like"/>
</dbReference>
<proteinExistence type="inferred from homology"/>
<dbReference type="GO" id="GO:0071916">
    <property type="term" value="F:dipeptide transmembrane transporter activity"/>
    <property type="evidence" value="ECO:0007669"/>
    <property type="project" value="TreeGrafter"/>
</dbReference>
<dbReference type="GO" id="GO:0005886">
    <property type="term" value="C:plasma membrane"/>
    <property type="evidence" value="ECO:0007669"/>
    <property type="project" value="UniProtKB-SubCell"/>
</dbReference>
<comment type="similarity">
    <text evidence="7">Belongs to the binding-protein-dependent transport system permease family. OppBC subfamily.</text>
</comment>
<evidence type="ECO:0000256" key="8">
    <source>
        <dbReference type="RuleBase" id="RU363032"/>
    </source>
</evidence>
<dbReference type="Gene3D" id="1.10.3720.10">
    <property type="entry name" value="MetI-like"/>
    <property type="match status" value="1"/>
</dbReference>
<evidence type="ECO:0000313" key="10">
    <source>
        <dbReference type="EMBL" id="MCL1143922.1"/>
    </source>
</evidence>
<gene>
    <name evidence="10" type="ORF">L2672_14665</name>
</gene>
<keyword evidence="11" id="KW-1185">Reference proteome</keyword>
<keyword evidence="6 8" id="KW-0472">Membrane</keyword>
<dbReference type="EMBL" id="JAKIKP010000013">
    <property type="protein sequence ID" value="MCL1143922.1"/>
    <property type="molecule type" value="Genomic_DNA"/>
</dbReference>
<comment type="caution">
    <text evidence="10">The sequence shown here is derived from an EMBL/GenBank/DDBJ whole genome shotgun (WGS) entry which is preliminary data.</text>
</comment>
<evidence type="ECO:0000256" key="5">
    <source>
        <dbReference type="ARBA" id="ARBA00022989"/>
    </source>
</evidence>
<evidence type="ECO:0000256" key="1">
    <source>
        <dbReference type="ARBA" id="ARBA00004651"/>
    </source>
</evidence>
<dbReference type="InterPro" id="IPR035906">
    <property type="entry name" value="MetI-like_sf"/>
</dbReference>
<evidence type="ECO:0000256" key="6">
    <source>
        <dbReference type="ARBA" id="ARBA00023136"/>
    </source>
</evidence>
<feature type="domain" description="ABC transmembrane type-1" evidence="9">
    <location>
        <begin position="96"/>
        <end position="328"/>
    </location>
</feature>
<feature type="transmembrane region" description="Helical" evidence="8">
    <location>
        <begin position="131"/>
        <end position="156"/>
    </location>
</feature>
<organism evidence="10 11">
    <name type="scientific">Shewanella gaetbuli</name>
    <dbReference type="NCBI Taxonomy" id="220752"/>
    <lineage>
        <taxon>Bacteria</taxon>
        <taxon>Pseudomonadati</taxon>
        <taxon>Pseudomonadota</taxon>
        <taxon>Gammaproteobacteria</taxon>
        <taxon>Alteromonadales</taxon>
        <taxon>Shewanellaceae</taxon>
        <taxon>Shewanella</taxon>
    </lineage>
</organism>
<dbReference type="AlphaFoldDB" id="A0A9X1ZMZ6"/>
<evidence type="ECO:0000256" key="3">
    <source>
        <dbReference type="ARBA" id="ARBA00022475"/>
    </source>
</evidence>
<evidence type="ECO:0000256" key="7">
    <source>
        <dbReference type="ARBA" id="ARBA00024202"/>
    </source>
</evidence>
<evidence type="ECO:0000259" key="9">
    <source>
        <dbReference type="PROSITE" id="PS50928"/>
    </source>
</evidence>
<evidence type="ECO:0000313" key="11">
    <source>
        <dbReference type="Proteomes" id="UP001139333"/>
    </source>
</evidence>
<dbReference type="SUPFAM" id="SSF161098">
    <property type="entry name" value="MetI-like"/>
    <property type="match status" value="1"/>
</dbReference>
<evidence type="ECO:0000256" key="4">
    <source>
        <dbReference type="ARBA" id="ARBA00022692"/>
    </source>
</evidence>
<dbReference type="PROSITE" id="PS50928">
    <property type="entry name" value="ABC_TM1"/>
    <property type="match status" value="1"/>
</dbReference>
<comment type="subcellular location">
    <subcellularLocation>
        <location evidence="1 8">Cell membrane</location>
        <topology evidence="1 8">Multi-pass membrane protein</topology>
    </subcellularLocation>
</comment>
<accession>A0A9X1ZMZ6</accession>
<dbReference type="CDD" id="cd06261">
    <property type="entry name" value="TM_PBP2"/>
    <property type="match status" value="1"/>
</dbReference>
<reference evidence="10" key="1">
    <citation type="submission" date="2022-01" db="EMBL/GenBank/DDBJ databases">
        <title>Whole genome-based taxonomy of the Shewanellaceae.</title>
        <authorList>
            <person name="Martin-Rodriguez A.J."/>
        </authorList>
    </citation>
    <scope>NUCLEOTIDE SEQUENCE</scope>
    <source>
        <strain evidence="10">DSM 16422</strain>
    </source>
</reference>
<feature type="transmembrane region" description="Helical" evidence="8">
    <location>
        <begin position="102"/>
        <end position="124"/>
    </location>
</feature>
<dbReference type="RefSeq" id="WP_248996591.1">
    <property type="nucleotide sequence ID" value="NZ_JAKIKP010000013.1"/>
</dbReference>
<dbReference type="Proteomes" id="UP001139333">
    <property type="component" value="Unassembled WGS sequence"/>
</dbReference>